<sequence>MKPRNKTEREVVKLSDRIPELSDKQREWAIKTCISEDDAYKYSDRFSRGCFYLVCTFKGWQVLRYFQVRVKFRFHKMVKEKIYFKECMQQWLKDGEYVFLAKQRTSGYIEDAFSAFGKLEVRTHTVWSFLGDPRDIGFDGVYYASVQGKYKYALRDFGEKILCDEIFRSVNANPYNETLMRRDIDMWKVCKYHEAVFDREKMSAVKIVVRHGKASYIYDSLWWDMLDSIMYLKKDVRNPSIVCPENLREAHDKWLKAADNKKKKMEDRMTKLRLIAEEKMQLRYLEQAAKAEEENKKKAEAMANVYVDRRKQFFDIDIKDGAIDIQVLKSVQEFFEEGKEMGHCVFRNGYYDVNRKPNCLILSAKVNGQRMETIEVNLADVTVVQCQGHGNINSAFHDTILKLIKDNLWQIESRLPNRASRTA</sequence>
<gene>
    <name evidence="1" type="ORF">F7D97_14415</name>
</gene>
<proteinExistence type="predicted"/>
<evidence type="ECO:0000313" key="1">
    <source>
        <dbReference type="EMBL" id="MQN11085.1"/>
    </source>
</evidence>
<protein>
    <submittedName>
        <fullName evidence="1">Uncharacterized protein</fullName>
    </submittedName>
</protein>
<reference evidence="1 2" key="1">
    <citation type="submission" date="2019-09" db="EMBL/GenBank/DDBJ databases">
        <title>Distinct polysaccharide growth profiles of human intestinal Prevotella copri isolates.</title>
        <authorList>
            <person name="Fehlner-Peach H."/>
            <person name="Magnabosco C."/>
            <person name="Raghavan V."/>
            <person name="Scher J.U."/>
            <person name="Tett A."/>
            <person name="Cox L.M."/>
            <person name="Gottsegen C."/>
            <person name="Watters A."/>
            <person name="Wiltshire- Gordon J.D."/>
            <person name="Segata N."/>
            <person name="Bonneau R."/>
            <person name="Littman D.R."/>
        </authorList>
    </citation>
    <scope>NUCLEOTIDE SEQUENCE [LARGE SCALE GENOMIC DNA]</scope>
    <source>
        <strain evidence="2">iK21513</strain>
    </source>
</reference>
<dbReference type="Proteomes" id="UP000406735">
    <property type="component" value="Unassembled WGS sequence"/>
</dbReference>
<name>A0A6A7VWY8_9BACT</name>
<comment type="caution">
    <text evidence="1">The sequence shown here is derived from an EMBL/GenBank/DDBJ whole genome shotgun (WGS) entry which is preliminary data.</text>
</comment>
<evidence type="ECO:0000313" key="2">
    <source>
        <dbReference type="Proteomes" id="UP000406735"/>
    </source>
</evidence>
<dbReference type="InterPro" id="IPR025586">
    <property type="entry name" value="PcfJ"/>
</dbReference>
<dbReference type="RefSeq" id="WP_153079933.1">
    <property type="nucleotide sequence ID" value="NZ_JANDWJ010000013.1"/>
</dbReference>
<accession>A0A6A7VWY8</accession>
<organism evidence="1 2">
    <name type="scientific">Segatella copri</name>
    <dbReference type="NCBI Taxonomy" id="165179"/>
    <lineage>
        <taxon>Bacteria</taxon>
        <taxon>Pseudomonadati</taxon>
        <taxon>Bacteroidota</taxon>
        <taxon>Bacteroidia</taxon>
        <taxon>Bacteroidales</taxon>
        <taxon>Prevotellaceae</taxon>
        <taxon>Segatella</taxon>
    </lineage>
</organism>
<dbReference type="AlphaFoldDB" id="A0A6A7VWY8"/>
<dbReference type="Pfam" id="PF14284">
    <property type="entry name" value="PcfJ"/>
    <property type="match status" value="1"/>
</dbReference>
<dbReference type="EMBL" id="VZCY01000118">
    <property type="protein sequence ID" value="MQN11085.1"/>
    <property type="molecule type" value="Genomic_DNA"/>
</dbReference>